<gene>
    <name evidence="1" type="ORF">GBA65_16895</name>
</gene>
<dbReference type="EMBL" id="CP045121">
    <property type="protein sequence ID" value="QIN79923.1"/>
    <property type="molecule type" value="Genomic_DNA"/>
</dbReference>
<evidence type="ECO:0000313" key="2">
    <source>
        <dbReference type="Proteomes" id="UP000502706"/>
    </source>
</evidence>
<name>A0A6G8Q0C8_9ACTN</name>
<protein>
    <submittedName>
        <fullName evidence="1">Uncharacterized protein</fullName>
    </submittedName>
</protein>
<dbReference type="RefSeq" id="WP_166397598.1">
    <property type="nucleotide sequence ID" value="NZ_CP045121.1"/>
</dbReference>
<accession>A0A6G8Q0C8</accession>
<sequence length="92" mass="10428">MARQPTLKLDRERGVITNLKGEVIYVRRMRDGEQIYVAPSTETAICVQKQKMTERVGVDWDGDRCTAAEDMAVEICVDFAVERPKTAPGRTR</sequence>
<keyword evidence="2" id="KW-1185">Reference proteome</keyword>
<dbReference type="AlphaFoldDB" id="A0A6G8Q0C8"/>
<organism evidence="1 2">
    <name type="scientific">Rubrobacter marinus</name>
    <dbReference type="NCBI Taxonomy" id="2653852"/>
    <lineage>
        <taxon>Bacteria</taxon>
        <taxon>Bacillati</taxon>
        <taxon>Actinomycetota</taxon>
        <taxon>Rubrobacteria</taxon>
        <taxon>Rubrobacterales</taxon>
        <taxon>Rubrobacteraceae</taxon>
        <taxon>Rubrobacter</taxon>
    </lineage>
</organism>
<proteinExistence type="predicted"/>
<dbReference type="KEGG" id="rmar:GBA65_16895"/>
<evidence type="ECO:0000313" key="1">
    <source>
        <dbReference type="EMBL" id="QIN79923.1"/>
    </source>
</evidence>
<reference evidence="1 2" key="1">
    <citation type="submission" date="2019-10" db="EMBL/GenBank/DDBJ databases">
        <title>Rubrobacter sp nov SCSIO 52915 isolated from a deep-sea sediment in the South China Sea.</title>
        <authorList>
            <person name="Chen R.W."/>
        </authorList>
    </citation>
    <scope>NUCLEOTIDE SEQUENCE [LARGE SCALE GENOMIC DNA]</scope>
    <source>
        <strain evidence="1 2">SCSIO 52915</strain>
    </source>
</reference>
<dbReference type="Proteomes" id="UP000502706">
    <property type="component" value="Chromosome"/>
</dbReference>